<feature type="compositionally biased region" description="Basic and acidic residues" evidence="3">
    <location>
        <begin position="529"/>
        <end position="544"/>
    </location>
</feature>
<feature type="compositionally biased region" description="Basic residues" evidence="3">
    <location>
        <begin position="418"/>
        <end position="427"/>
    </location>
</feature>
<accession>A0A1S3HMI7</accession>
<dbReference type="PANTHER" id="PTHR24200">
    <property type="entry name" value="TOUCAN, ISOFORM A"/>
    <property type="match status" value="1"/>
</dbReference>
<evidence type="ECO:0000256" key="2">
    <source>
        <dbReference type="SAM" id="Coils"/>
    </source>
</evidence>
<feature type="compositionally biased region" description="Basic and acidic residues" evidence="3">
    <location>
        <begin position="478"/>
        <end position="494"/>
    </location>
</feature>
<feature type="coiled-coil region" evidence="2">
    <location>
        <begin position="942"/>
        <end position="1024"/>
    </location>
</feature>
<feature type="compositionally biased region" description="Low complexity" evidence="3">
    <location>
        <begin position="620"/>
        <end position="629"/>
    </location>
</feature>
<evidence type="ECO:0000313" key="4">
    <source>
        <dbReference type="Proteomes" id="UP000085678"/>
    </source>
</evidence>
<protein>
    <submittedName>
        <fullName evidence="5">Microtubule-associated tumor suppressor 1 isoform X1</fullName>
    </submittedName>
</protein>
<feature type="compositionally biased region" description="Basic and acidic residues" evidence="3">
    <location>
        <begin position="356"/>
        <end position="372"/>
    </location>
</feature>
<feature type="compositionally biased region" description="Basic and acidic residues" evidence="3">
    <location>
        <begin position="448"/>
        <end position="470"/>
    </location>
</feature>
<feature type="compositionally biased region" description="Basic and acidic residues" evidence="3">
    <location>
        <begin position="254"/>
        <end position="267"/>
    </location>
</feature>
<dbReference type="GeneID" id="106156543"/>
<feature type="compositionally biased region" description="Polar residues" evidence="3">
    <location>
        <begin position="1150"/>
        <end position="1171"/>
    </location>
</feature>
<evidence type="ECO:0000256" key="1">
    <source>
        <dbReference type="ARBA" id="ARBA00023054"/>
    </source>
</evidence>
<feature type="coiled-coil region" evidence="2">
    <location>
        <begin position="787"/>
        <end position="821"/>
    </location>
</feature>
<sequence>MDLVDDIDQECHDLEGQGHITEDEEAEMLSSMEKEYIAQTQRLSEEETMDEEEEEGNSEPKLLTPVTEESETDSLKKDTVEQLPLDIQLEKKTGDIMVDSGLAQSVYSEGGLEVRGRGKERPLSMISVSSVDTGYQPDTDSDAGLLSPVGWSESRSLVSGHHLLPAGGGVGGHVSDAMSSSQMTQADGLMSLSQISQPDVMMMSSLDGLERGDGSLRDSTFTAATSSNVHGDHDLELAQSDIDELKVTGASSELEMKKETSDTESQHDLALEQEELAQMLSTEEAITEDEIVSVPNNETEQEPLQIEQGLALNLDMLEDNESTEAHPASLDVTLQETEEDGETTQDEGVATAPETDTEHAALDMREREKGPDQVEDTDTEQREGTQEKEQLSKKKTSVTKKPSPGKLDGKRKEELAKPKRTSSPRNKKTPEKSELKKPNTKVSSRLADYIHKPVAEKSNDKSKDAVDSKLKKNASNKQKIEGREIAKTQSEDKKSFRRSPTPKKEEPKKIIKKAPVKNKWDNIMSQLEASKEQDKHKPKSEVKSKLAPMIEASPVTTHSPAAKNSPRARSGSNEKRASTPKADYTKVKSRIDTHSSVPIQKRKVSPRLSAGLTKERRESTGSQMSSTRSSRSDLNASVIESKQEKPSNKLTQNLKNEEKSLSRTSINSDTSQMSTVSVTASVTSSQGSVTKQGRNHDNGSSSAVPPQKRRSLIVPPSKTSPAESRRGASTTASSGKTAPKTAGKKTETGPQSPATSNKKPLNQNKNRTVRSVVSLKPSSANQPDVVKHSLTRSRANAAQEISRLEALCEQRTKELNLLKLELKASLLGFDAMTVTVRYLTEELDGFSCPRIAAQLKDTQESLAQAQAEIAELKQDKCHLQDEVISLTKQHEEKVDSMKSHHTKTVQNLRHTAEEDKEREVQRIIDQHSHEVTTQRAYHERRVAELTAEYDRKLKEVQDKNQDILEQIKIEQQEQIQELQRNHELRLEEITNKFEDIKSSLLNKVETLRLECEEMRERTKEYEEALQRDSDVKVALALAPYNHLPAEIDSLKTVIEMRNMEIHDLRRHNLEQSKQLEELQIAKEKNIALEQKIENLEAIINIKSDYEKQLSEKHQVLMRRYDRESKANKRLSMDKEELVWRISNSDLSQSVDFGSSGNVRRQISRSPTSSEPGTPDGSRRHARKSPLSTSPAGSDFICSPTHRTSHKRRSGSHMSDDHSRPTSSASEMDEERDDLKFQTM</sequence>
<feature type="region of interest" description="Disordered" evidence="3">
    <location>
        <begin position="892"/>
        <end position="916"/>
    </location>
</feature>
<dbReference type="STRING" id="7574.A0A1S3HMI7"/>
<dbReference type="PANTHER" id="PTHR24200:SF11">
    <property type="entry name" value="TOUCAN, ISOFORM A"/>
    <property type="match status" value="1"/>
</dbReference>
<keyword evidence="1 2" id="KW-0175">Coiled coil</keyword>
<dbReference type="RefSeq" id="XP_013387283.1">
    <property type="nucleotide sequence ID" value="XM_013531829.1"/>
</dbReference>
<feature type="compositionally biased region" description="Polar residues" evidence="3">
    <location>
        <begin position="217"/>
        <end position="227"/>
    </location>
</feature>
<reference evidence="5" key="1">
    <citation type="submission" date="2025-08" db="UniProtKB">
        <authorList>
            <consortium name="RefSeq"/>
        </authorList>
    </citation>
    <scope>IDENTIFICATION</scope>
    <source>
        <tissue evidence="5">Gonads</tissue>
    </source>
</reference>
<feature type="coiled-coil region" evidence="2">
    <location>
        <begin position="1061"/>
        <end position="1108"/>
    </location>
</feature>
<dbReference type="InParanoid" id="A0A1S3HMI7"/>
<gene>
    <name evidence="5" type="primary">LOC106156543</name>
</gene>
<proteinExistence type="predicted"/>
<feature type="compositionally biased region" description="Basic and acidic residues" evidence="3">
    <location>
        <begin position="572"/>
        <end position="593"/>
    </location>
</feature>
<feature type="region of interest" description="Disordered" evidence="3">
    <location>
        <begin position="16"/>
        <end position="79"/>
    </location>
</feature>
<evidence type="ECO:0000256" key="3">
    <source>
        <dbReference type="SAM" id="MobiDB-lite"/>
    </source>
</evidence>
<feature type="compositionally biased region" description="Acidic residues" evidence="3">
    <location>
        <begin position="336"/>
        <end position="345"/>
    </location>
</feature>
<feature type="compositionally biased region" description="Polar residues" evidence="3">
    <location>
        <begin position="751"/>
        <end position="766"/>
    </location>
</feature>
<feature type="region of interest" description="Disordered" evidence="3">
    <location>
        <begin position="248"/>
        <end position="267"/>
    </location>
</feature>
<dbReference type="KEGG" id="lak:106156543"/>
<dbReference type="OrthoDB" id="2130750at2759"/>
<keyword evidence="4" id="KW-1185">Reference proteome</keyword>
<feature type="compositionally biased region" description="Basic and acidic residues" evidence="3">
    <location>
        <begin position="407"/>
        <end position="417"/>
    </location>
</feature>
<evidence type="ECO:0000313" key="5">
    <source>
        <dbReference type="RefSeq" id="XP_013387283.1"/>
    </source>
</evidence>
<name>A0A1S3HMI7_LINAN</name>
<feature type="compositionally biased region" description="Basic and acidic residues" evidence="3">
    <location>
        <begin position="428"/>
        <end position="437"/>
    </location>
</feature>
<feature type="compositionally biased region" description="Basic and acidic residues" evidence="3">
    <location>
        <begin position="379"/>
        <end position="392"/>
    </location>
</feature>
<feature type="compositionally biased region" description="Polar residues" evidence="3">
    <location>
        <begin position="717"/>
        <end position="734"/>
    </location>
</feature>
<dbReference type="InterPro" id="IPR051293">
    <property type="entry name" value="MTUS1/CCDC69"/>
</dbReference>
<dbReference type="GO" id="GO:0008017">
    <property type="term" value="F:microtubule binding"/>
    <property type="evidence" value="ECO:0007669"/>
    <property type="project" value="TreeGrafter"/>
</dbReference>
<organism evidence="4 5">
    <name type="scientific">Lingula anatina</name>
    <name type="common">Brachiopod</name>
    <name type="synonym">Lingula unguis</name>
    <dbReference type="NCBI Taxonomy" id="7574"/>
    <lineage>
        <taxon>Eukaryota</taxon>
        <taxon>Metazoa</taxon>
        <taxon>Spiralia</taxon>
        <taxon>Lophotrochozoa</taxon>
        <taxon>Brachiopoda</taxon>
        <taxon>Linguliformea</taxon>
        <taxon>Lingulata</taxon>
        <taxon>Lingulida</taxon>
        <taxon>Linguloidea</taxon>
        <taxon>Lingulidae</taxon>
        <taxon>Lingula</taxon>
    </lineage>
</organism>
<dbReference type="GO" id="GO:0005737">
    <property type="term" value="C:cytoplasm"/>
    <property type="evidence" value="ECO:0007669"/>
    <property type="project" value="TreeGrafter"/>
</dbReference>
<feature type="region of interest" description="Disordered" evidence="3">
    <location>
        <begin position="205"/>
        <end position="227"/>
    </location>
</feature>
<feature type="region of interest" description="Disordered" evidence="3">
    <location>
        <begin position="1150"/>
        <end position="1239"/>
    </location>
</feature>
<feature type="coiled-coil region" evidence="2">
    <location>
        <begin position="855"/>
        <end position="882"/>
    </location>
</feature>
<feature type="compositionally biased region" description="Low complexity" evidence="3">
    <location>
        <begin position="670"/>
        <end position="690"/>
    </location>
</feature>
<dbReference type="AlphaFoldDB" id="A0A1S3HMI7"/>
<dbReference type="Proteomes" id="UP000085678">
    <property type="component" value="Unplaced"/>
</dbReference>
<feature type="region of interest" description="Disordered" evidence="3">
    <location>
        <begin position="281"/>
        <end position="766"/>
    </location>
</feature>
<dbReference type="GO" id="GO:0005634">
    <property type="term" value="C:nucleus"/>
    <property type="evidence" value="ECO:0007669"/>
    <property type="project" value="TreeGrafter"/>
</dbReference>
<feature type="compositionally biased region" description="Acidic residues" evidence="3">
    <location>
        <begin position="46"/>
        <end position="57"/>
    </location>
</feature>